<feature type="transmembrane region" description="Helical" evidence="2">
    <location>
        <begin position="90"/>
        <end position="117"/>
    </location>
</feature>
<evidence type="ECO:0000256" key="1">
    <source>
        <dbReference type="ARBA" id="ARBA00006302"/>
    </source>
</evidence>
<accession>A0A0N7KVH7</accession>
<sequence length="214" mass="23344">MLAALEMKQSPTAPPAYAATPMANVALGVLQNAITSTTGANENAKNEKAAYGAAVEVLKDDETTRMLKTHVNSAALEETRRTLGKLKRKCVLLHCAEVLCLAVTIGLSIALTIAGVAKVLEDQLKTINTSTHVITGLLTAAAIGIQRVRQSHQRRKRCLKRDYVKKQVYVSFAQRMGTQIPESGGVGSDFYARLQALAEEAGRRKDFSDWRHWP</sequence>
<proteinExistence type="inferred from homology"/>
<gene>
    <name evidence="3" type="primary">NS3</name>
</gene>
<keyword evidence="2" id="KW-0472">Membrane</keyword>
<keyword evidence="2" id="KW-1133">Transmembrane helix</keyword>
<feature type="transmembrane region" description="Helical" evidence="2">
    <location>
        <begin position="129"/>
        <end position="148"/>
    </location>
</feature>
<name>A0A0N7KVH7_9REOV</name>
<dbReference type="InterPro" id="IPR002565">
    <property type="entry name" value="Orbi_NS3"/>
</dbReference>
<dbReference type="Pfam" id="PF01616">
    <property type="entry name" value="Orbi_NS3"/>
    <property type="match status" value="1"/>
</dbReference>
<protein>
    <submittedName>
        <fullName evidence="3">NS3 protein</fullName>
    </submittedName>
</protein>
<dbReference type="Proteomes" id="UP000131603">
    <property type="component" value="Genome"/>
</dbReference>
<reference evidence="3" key="1">
    <citation type="journal article" date="2015" name="Arch. Virol.">
        <title>Genetic and biological characterization of Muko virus, a new distinct member of the species Great Island virus (genus Orbivirus, family Reoviridae), isolated from ixodid ticks in Japan.</title>
        <authorList>
            <person name="Ejiri H."/>
            <person name="Lim C.K."/>
            <person name="Isawa H."/>
            <person name="Kuwata R."/>
            <person name="Kobayashi D."/>
            <person name="Yamaguchi Y."/>
            <person name="Takayama-Ito M."/>
            <person name="Kinoshita H."/>
            <person name="Kakiuchi S."/>
            <person name="Horiya M."/>
            <person name="Kotaki A."/>
            <person name="Takasaki T."/>
            <person name="Maeda K."/>
            <person name="Hayashi T."/>
            <person name="Sasaki T."/>
            <person name="Kobayashi M."/>
            <person name="Saijo M."/>
            <person name="Sawabe K."/>
        </authorList>
    </citation>
    <scope>NUCLEOTIDE SEQUENCE [LARGE SCALE GENOMIC DNA]</scope>
    <source>
        <strain evidence="3">Ix7-S1</strain>
    </source>
</reference>
<dbReference type="EMBL" id="LC019140">
    <property type="protein sequence ID" value="BAT21353.1"/>
    <property type="molecule type" value="Genomic_RNA"/>
</dbReference>
<comment type="similarity">
    <text evidence="1">Belongs to the orbivirus NS3 family.</text>
</comment>
<evidence type="ECO:0000256" key="2">
    <source>
        <dbReference type="SAM" id="Phobius"/>
    </source>
</evidence>
<evidence type="ECO:0000313" key="3">
    <source>
        <dbReference type="EMBL" id="BAT21353.1"/>
    </source>
</evidence>
<organism evidence="3">
    <name type="scientific">Muko virus</name>
    <dbReference type="NCBI Taxonomy" id="1597962"/>
    <lineage>
        <taxon>Viruses</taxon>
        <taxon>Riboviria</taxon>
        <taxon>Orthornavirae</taxon>
        <taxon>Duplornaviricota</taxon>
        <taxon>Resentoviricetes</taxon>
        <taxon>Reovirales</taxon>
        <taxon>Sedoreoviridae</taxon>
        <taxon>Orbivirus</taxon>
        <taxon>Orbivirus magninsulae</taxon>
        <taxon>Great Island virus</taxon>
    </lineage>
</organism>
<keyword evidence="2" id="KW-0812">Transmembrane</keyword>